<protein>
    <submittedName>
        <fullName evidence="2">Maf-like protein</fullName>
    </submittedName>
</protein>
<keyword evidence="3" id="KW-1185">Reference proteome</keyword>
<dbReference type="AlphaFoldDB" id="W7QA77"/>
<organism evidence="2 3">
    <name type="scientific">Catenovulum agarivorans DS-2</name>
    <dbReference type="NCBI Taxonomy" id="1328313"/>
    <lineage>
        <taxon>Bacteria</taxon>
        <taxon>Pseudomonadati</taxon>
        <taxon>Pseudomonadota</taxon>
        <taxon>Gammaproteobacteria</taxon>
        <taxon>Alteromonadales</taxon>
        <taxon>Alteromonadaceae</taxon>
        <taxon>Catenovulum</taxon>
    </lineage>
</organism>
<accession>W7QA77</accession>
<gene>
    <name evidence="2" type="ORF">DS2_11223</name>
</gene>
<comment type="caution">
    <text evidence="2">The sequence shown here is derived from an EMBL/GenBank/DDBJ whole genome shotgun (WGS) entry which is preliminary data.</text>
</comment>
<reference evidence="2 3" key="1">
    <citation type="journal article" date="2014" name="Genome Announc.">
        <title>Draft Genome Sequence of the Agar-Degrading Bacterium Catenovulum sp. Strain DS-2, Isolated from Intestines of Haliotis diversicolor.</title>
        <authorList>
            <person name="Shan D."/>
            <person name="Li X."/>
            <person name="Gu Z."/>
            <person name="Wei G."/>
            <person name="Gao Z."/>
            <person name="Shao Z."/>
        </authorList>
    </citation>
    <scope>NUCLEOTIDE SEQUENCE [LARGE SCALE GENOMIC DNA]</scope>
    <source>
        <strain evidence="2 3">DS-2</strain>
    </source>
</reference>
<dbReference type="Proteomes" id="UP000019276">
    <property type="component" value="Unassembled WGS sequence"/>
</dbReference>
<dbReference type="Pfam" id="PF13689">
    <property type="entry name" value="DUF4154"/>
    <property type="match status" value="1"/>
</dbReference>
<sequence length="188" mass="20411">MTFTNKLTCLPLLLACMLLLSAGLYVKPAAALMNQPDEASLRAAVIVGILRYTKIPIKAATNEIRLCSVGKPYSENKLQQVSASLRVQQNTLNFSVMDNSDVSLQAINLCDVLIIGGAYNPSKALLADYSGLSICDTCTELKSSYVVELIKADKRIGFNVNLFLADSRKVSFSSSLLELASNIIRSEQ</sequence>
<dbReference type="STRING" id="1328313.DS2_11223"/>
<evidence type="ECO:0000313" key="3">
    <source>
        <dbReference type="Proteomes" id="UP000019276"/>
    </source>
</evidence>
<feature type="chain" id="PRO_5004898007" evidence="1">
    <location>
        <begin position="23"/>
        <end position="188"/>
    </location>
</feature>
<proteinExistence type="predicted"/>
<dbReference type="eggNOG" id="ENOG5033N2C">
    <property type="taxonomic scope" value="Bacteria"/>
</dbReference>
<evidence type="ECO:0000256" key="1">
    <source>
        <dbReference type="SAM" id="SignalP"/>
    </source>
</evidence>
<feature type="signal peptide" evidence="1">
    <location>
        <begin position="1"/>
        <end position="22"/>
    </location>
</feature>
<evidence type="ECO:0000313" key="2">
    <source>
        <dbReference type="EMBL" id="EWH09699.1"/>
    </source>
</evidence>
<name>W7QA77_9ALTE</name>
<keyword evidence="1" id="KW-0732">Signal</keyword>
<dbReference type="InterPro" id="IPR025293">
    <property type="entry name" value="YfiR/HmsC-like"/>
</dbReference>
<dbReference type="EMBL" id="ARZY01000020">
    <property type="protein sequence ID" value="EWH09699.1"/>
    <property type="molecule type" value="Genomic_DNA"/>
</dbReference>